<feature type="domain" description="DEAD-box RNA helicase Q" evidence="11">
    <location>
        <begin position="1"/>
        <end position="29"/>
    </location>
</feature>
<dbReference type="InterPro" id="IPR044742">
    <property type="entry name" value="DEAD/DEAH_RhlB"/>
</dbReference>
<dbReference type="InterPro" id="IPR001650">
    <property type="entry name" value="Helicase_C-like"/>
</dbReference>
<keyword evidence="13" id="KW-1185">Reference proteome</keyword>
<evidence type="ECO:0000256" key="8">
    <source>
        <dbReference type="SAM" id="MobiDB-lite"/>
    </source>
</evidence>
<dbReference type="InterPro" id="IPR000629">
    <property type="entry name" value="RNA-helicase_DEAD-box_CS"/>
</dbReference>
<feature type="domain" description="Helicase C-terminal" evidence="10">
    <location>
        <begin position="234"/>
        <end position="378"/>
    </location>
</feature>
<dbReference type="Gene3D" id="3.40.50.300">
    <property type="entry name" value="P-loop containing nucleotide triphosphate hydrolases"/>
    <property type="match status" value="2"/>
</dbReference>
<dbReference type="PROSITE" id="PS51192">
    <property type="entry name" value="HELICASE_ATP_BIND_1"/>
    <property type="match status" value="1"/>
</dbReference>
<dbReference type="PROSITE" id="PS00039">
    <property type="entry name" value="DEAD_ATP_HELICASE"/>
    <property type="match status" value="1"/>
</dbReference>
<evidence type="ECO:0000256" key="3">
    <source>
        <dbReference type="ARBA" id="ARBA00022806"/>
    </source>
</evidence>
<dbReference type="InterPro" id="IPR050079">
    <property type="entry name" value="DEAD_box_RNA_helicase"/>
</dbReference>
<dbReference type="InterPro" id="IPR011545">
    <property type="entry name" value="DEAD/DEAH_box_helicase_dom"/>
</dbReference>
<evidence type="ECO:0000256" key="6">
    <source>
        <dbReference type="PROSITE-ProRule" id="PRU00552"/>
    </source>
</evidence>
<dbReference type="CDD" id="cd00268">
    <property type="entry name" value="DEADc"/>
    <property type="match status" value="1"/>
</dbReference>
<evidence type="ECO:0000313" key="13">
    <source>
        <dbReference type="Proteomes" id="UP000478090"/>
    </source>
</evidence>
<dbReference type="CDD" id="cd18787">
    <property type="entry name" value="SF2_C_DEAD"/>
    <property type="match status" value="1"/>
</dbReference>
<dbReference type="EMBL" id="WWCM01000011">
    <property type="protein sequence ID" value="MYM40799.1"/>
    <property type="molecule type" value="Genomic_DNA"/>
</dbReference>
<feature type="domain" description="Helicase ATP-binding" evidence="9">
    <location>
        <begin position="32"/>
        <end position="207"/>
    </location>
</feature>
<dbReference type="PROSITE" id="PS51195">
    <property type="entry name" value="Q_MOTIF"/>
    <property type="match status" value="1"/>
</dbReference>
<keyword evidence="1 7" id="KW-0547">Nucleotide-binding</keyword>
<dbReference type="Pfam" id="PF00270">
    <property type="entry name" value="DEAD"/>
    <property type="match status" value="1"/>
</dbReference>
<dbReference type="PROSITE" id="PS51194">
    <property type="entry name" value="HELICASE_CTER"/>
    <property type="match status" value="1"/>
</dbReference>
<name>A0ABW9VMI1_9BURK</name>
<dbReference type="Pfam" id="PF00271">
    <property type="entry name" value="Helicase_C"/>
    <property type="match status" value="1"/>
</dbReference>
<dbReference type="Proteomes" id="UP000478090">
    <property type="component" value="Unassembled WGS sequence"/>
</dbReference>
<dbReference type="InterPro" id="IPR027417">
    <property type="entry name" value="P-loop_NTPase"/>
</dbReference>
<evidence type="ECO:0000259" key="11">
    <source>
        <dbReference type="PROSITE" id="PS51195"/>
    </source>
</evidence>
<gene>
    <name evidence="12" type="ORF">GTP27_15840</name>
</gene>
<feature type="compositionally biased region" description="Low complexity" evidence="8">
    <location>
        <begin position="411"/>
        <end position="421"/>
    </location>
</feature>
<evidence type="ECO:0000256" key="5">
    <source>
        <dbReference type="ARBA" id="ARBA00038437"/>
    </source>
</evidence>
<dbReference type="PANTHER" id="PTHR47959">
    <property type="entry name" value="ATP-DEPENDENT RNA HELICASE RHLE-RELATED"/>
    <property type="match status" value="1"/>
</dbReference>
<dbReference type="RefSeq" id="WP_161040142.1">
    <property type="nucleotide sequence ID" value="NZ_WWCM01000011.1"/>
</dbReference>
<sequence length="421" mass="45894">MSFSTLGLLPPLVSAVTEIGYQVPTAIQRAAIPVILRGGDVLGAAQTGSGKTAAFALPLLQSLLDNRNGPRQLHGLVLVPTRELAVQVGESIRKLVAHLPMHIKVAIVFGGVSINPQMMALRGGADIVVATPGRLLDLIDHNALKIGRTAMFVLDEADRLLDLGFSEELNRIIALLPPQRQNLFFSATFPPLVQALAERMLHQPERVEVLSEPVSKPDIVQRAIMVDVPHRTMLLKHLIKENQWSRVLVFVATKYAAEHVAEKLNRNGIRAAAFHGEFSQGARSEVLADFKACRLQVMVATDVAARGIDIARLPAVVNYDLPRSAVDYTHRIGRTGRAGESGVAISFVSAETEQHMRLIEKRQEIRLEREQVRGFEPEQTLPAAPANSVTDTVNGGIKGKRKSKKDKLREAAAQAASLQQS</sequence>
<evidence type="ECO:0000256" key="4">
    <source>
        <dbReference type="ARBA" id="ARBA00022840"/>
    </source>
</evidence>
<evidence type="ECO:0000259" key="10">
    <source>
        <dbReference type="PROSITE" id="PS51194"/>
    </source>
</evidence>
<dbReference type="SMART" id="SM00490">
    <property type="entry name" value="HELICc"/>
    <property type="match status" value="1"/>
</dbReference>
<dbReference type="SMART" id="SM00487">
    <property type="entry name" value="DEXDc"/>
    <property type="match status" value="1"/>
</dbReference>
<comment type="caution">
    <text evidence="12">The sequence shown here is derived from an EMBL/GenBank/DDBJ whole genome shotgun (WGS) entry which is preliminary data.</text>
</comment>
<evidence type="ECO:0000259" key="9">
    <source>
        <dbReference type="PROSITE" id="PS51192"/>
    </source>
</evidence>
<protein>
    <submittedName>
        <fullName evidence="12">DEAD/DEAH box helicase</fullName>
    </submittedName>
</protein>
<keyword evidence="3 7" id="KW-0347">Helicase</keyword>
<keyword evidence="4 7" id="KW-0067">ATP-binding</keyword>
<feature type="short sequence motif" description="Q motif" evidence="6">
    <location>
        <begin position="1"/>
        <end position="29"/>
    </location>
</feature>
<evidence type="ECO:0000256" key="1">
    <source>
        <dbReference type="ARBA" id="ARBA00022741"/>
    </source>
</evidence>
<dbReference type="SUPFAM" id="SSF52540">
    <property type="entry name" value="P-loop containing nucleoside triphosphate hydrolases"/>
    <property type="match status" value="1"/>
</dbReference>
<evidence type="ECO:0000256" key="2">
    <source>
        <dbReference type="ARBA" id="ARBA00022801"/>
    </source>
</evidence>
<evidence type="ECO:0000256" key="7">
    <source>
        <dbReference type="RuleBase" id="RU000492"/>
    </source>
</evidence>
<dbReference type="PANTHER" id="PTHR47959:SF13">
    <property type="entry name" value="ATP-DEPENDENT RNA HELICASE RHLE"/>
    <property type="match status" value="1"/>
</dbReference>
<proteinExistence type="inferred from homology"/>
<feature type="region of interest" description="Disordered" evidence="8">
    <location>
        <begin position="379"/>
        <end position="421"/>
    </location>
</feature>
<dbReference type="InterPro" id="IPR014014">
    <property type="entry name" value="RNA_helicase_DEAD_Q_motif"/>
</dbReference>
<reference evidence="12 13" key="1">
    <citation type="submission" date="2019-12" db="EMBL/GenBank/DDBJ databases">
        <title>Novel species isolated from a subtropical stream in China.</title>
        <authorList>
            <person name="Lu H."/>
        </authorList>
    </citation>
    <scope>NUCLEOTIDE SEQUENCE [LARGE SCALE GENOMIC DNA]</scope>
    <source>
        <strain evidence="12 13">CY13W</strain>
    </source>
</reference>
<accession>A0ABW9VMI1</accession>
<comment type="similarity">
    <text evidence="5 7">Belongs to the DEAD box helicase family.</text>
</comment>
<evidence type="ECO:0000313" key="12">
    <source>
        <dbReference type="EMBL" id="MYM40799.1"/>
    </source>
</evidence>
<dbReference type="InterPro" id="IPR014001">
    <property type="entry name" value="Helicase_ATP-bd"/>
</dbReference>
<dbReference type="GO" id="GO:0004386">
    <property type="term" value="F:helicase activity"/>
    <property type="evidence" value="ECO:0007669"/>
    <property type="project" value="UniProtKB-KW"/>
</dbReference>
<keyword evidence="2 7" id="KW-0378">Hydrolase</keyword>
<organism evidence="12 13">
    <name type="scientific">Duganella qianjiadongensis</name>
    <dbReference type="NCBI Taxonomy" id="2692176"/>
    <lineage>
        <taxon>Bacteria</taxon>
        <taxon>Pseudomonadati</taxon>
        <taxon>Pseudomonadota</taxon>
        <taxon>Betaproteobacteria</taxon>
        <taxon>Burkholderiales</taxon>
        <taxon>Oxalobacteraceae</taxon>
        <taxon>Telluria group</taxon>
        <taxon>Duganella</taxon>
    </lineage>
</organism>